<dbReference type="EMBL" id="JAHRIP010053334">
    <property type="protein sequence ID" value="MEQ2301569.1"/>
    <property type="molecule type" value="Genomic_DNA"/>
</dbReference>
<comment type="caution">
    <text evidence="1">The sequence shown here is derived from an EMBL/GenBank/DDBJ whole genome shotgun (WGS) entry which is preliminary data.</text>
</comment>
<evidence type="ECO:0000313" key="2">
    <source>
        <dbReference type="Proteomes" id="UP001469553"/>
    </source>
</evidence>
<dbReference type="Proteomes" id="UP001469553">
    <property type="component" value="Unassembled WGS sequence"/>
</dbReference>
<reference evidence="1 2" key="1">
    <citation type="submission" date="2021-06" db="EMBL/GenBank/DDBJ databases">
        <authorList>
            <person name="Palmer J.M."/>
        </authorList>
    </citation>
    <scope>NUCLEOTIDE SEQUENCE [LARGE SCALE GENOMIC DNA]</scope>
    <source>
        <strain evidence="1 2">AS_MEX2019</strain>
        <tissue evidence="1">Muscle</tissue>
    </source>
</reference>
<protein>
    <submittedName>
        <fullName evidence="1">Uncharacterized protein</fullName>
    </submittedName>
</protein>
<proteinExistence type="predicted"/>
<gene>
    <name evidence="1" type="ORF">AMECASPLE_037390</name>
</gene>
<accession>A0ABV0Z5S3</accession>
<keyword evidence="2" id="KW-1185">Reference proteome</keyword>
<name>A0ABV0Z5S3_9TELE</name>
<evidence type="ECO:0000313" key="1">
    <source>
        <dbReference type="EMBL" id="MEQ2301569.1"/>
    </source>
</evidence>
<organism evidence="1 2">
    <name type="scientific">Ameca splendens</name>
    <dbReference type="NCBI Taxonomy" id="208324"/>
    <lineage>
        <taxon>Eukaryota</taxon>
        <taxon>Metazoa</taxon>
        <taxon>Chordata</taxon>
        <taxon>Craniata</taxon>
        <taxon>Vertebrata</taxon>
        <taxon>Euteleostomi</taxon>
        <taxon>Actinopterygii</taxon>
        <taxon>Neopterygii</taxon>
        <taxon>Teleostei</taxon>
        <taxon>Neoteleostei</taxon>
        <taxon>Acanthomorphata</taxon>
        <taxon>Ovalentaria</taxon>
        <taxon>Atherinomorphae</taxon>
        <taxon>Cyprinodontiformes</taxon>
        <taxon>Goodeidae</taxon>
        <taxon>Ameca</taxon>
    </lineage>
</organism>
<sequence>MTETSLENEVPACSVGAGLETGRRNISKFHPQRCFNKFKQQFDGACLGPGNNCRVTRKGSGEAFLSMHRLLESSTSQPPLVSGSTAS</sequence>